<name>A0A6G1LA48_9PEZI</name>
<evidence type="ECO:0000256" key="1">
    <source>
        <dbReference type="SAM" id="MobiDB-lite"/>
    </source>
</evidence>
<evidence type="ECO:0000313" key="3">
    <source>
        <dbReference type="Proteomes" id="UP000799436"/>
    </source>
</evidence>
<feature type="compositionally biased region" description="Polar residues" evidence="1">
    <location>
        <begin position="227"/>
        <end position="238"/>
    </location>
</feature>
<feature type="region of interest" description="Disordered" evidence="1">
    <location>
        <begin position="217"/>
        <end position="239"/>
    </location>
</feature>
<dbReference type="AlphaFoldDB" id="A0A6G1LA48"/>
<protein>
    <submittedName>
        <fullName evidence="2">Uncharacterized protein</fullName>
    </submittedName>
</protein>
<sequence length="342" mass="39631">MHRMEHTNARKPPPYSDARYLGPPRQIMSFLETAETVIRHERGGAHYCQKEVAQMRHFLRYILLTDYQIPSDLALGDMDYQHYIRLANALNDITTCFRTEVMIVPEQKHNLAAYLWNAIYRPATEIGIPCDIILKVLDRFRKYRNYAGEYKGCTFGILQAIGLDELATRLWMDNMVLVPDAFKTRVDERLKLELITRINTIRNIYFYNITGPTDSRTSRAQVHGSEGQRSQVGYSPTTGGRAYDQRRRRVLAADLRVGPDMQHRLYQKARQCLNNLWYRAQLDRVRRMCGGRVRRHSDDGRSSIVANDSWILPCPGLEDVRADETVCNPDLLQSVRHKGSDL</sequence>
<reference evidence="2" key="1">
    <citation type="journal article" date="2020" name="Stud. Mycol.">
        <title>101 Dothideomycetes genomes: a test case for predicting lifestyles and emergence of pathogens.</title>
        <authorList>
            <person name="Haridas S."/>
            <person name="Albert R."/>
            <person name="Binder M."/>
            <person name="Bloem J."/>
            <person name="Labutti K."/>
            <person name="Salamov A."/>
            <person name="Andreopoulos B."/>
            <person name="Baker S."/>
            <person name="Barry K."/>
            <person name="Bills G."/>
            <person name="Bluhm B."/>
            <person name="Cannon C."/>
            <person name="Castanera R."/>
            <person name="Culley D."/>
            <person name="Daum C."/>
            <person name="Ezra D."/>
            <person name="Gonzalez J."/>
            <person name="Henrissat B."/>
            <person name="Kuo A."/>
            <person name="Liang C."/>
            <person name="Lipzen A."/>
            <person name="Lutzoni F."/>
            <person name="Magnuson J."/>
            <person name="Mondo S."/>
            <person name="Nolan M."/>
            <person name="Ohm R."/>
            <person name="Pangilinan J."/>
            <person name="Park H.-J."/>
            <person name="Ramirez L."/>
            <person name="Alfaro M."/>
            <person name="Sun H."/>
            <person name="Tritt A."/>
            <person name="Yoshinaga Y."/>
            <person name="Zwiers L.-H."/>
            <person name="Turgeon B."/>
            <person name="Goodwin S."/>
            <person name="Spatafora J."/>
            <person name="Crous P."/>
            <person name="Grigoriev I."/>
        </authorList>
    </citation>
    <scope>NUCLEOTIDE SEQUENCE</scope>
    <source>
        <strain evidence="2">CBS 116005</strain>
    </source>
</reference>
<dbReference type="Proteomes" id="UP000799436">
    <property type="component" value="Unassembled WGS sequence"/>
</dbReference>
<accession>A0A6G1LA48</accession>
<dbReference type="EMBL" id="ML995831">
    <property type="protein sequence ID" value="KAF2769725.1"/>
    <property type="molecule type" value="Genomic_DNA"/>
</dbReference>
<keyword evidence="3" id="KW-1185">Reference proteome</keyword>
<evidence type="ECO:0000313" key="2">
    <source>
        <dbReference type="EMBL" id="KAF2769725.1"/>
    </source>
</evidence>
<proteinExistence type="predicted"/>
<organism evidence="2 3">
    <name type="scientific">Teratosphaeria nubilosa</name>
    <dbReference type="NCBI Taxonomy" id="161662"/>
    <lineage>
        <taxon>Eukaryota</taxon>
        <taxon>Fungi</taxon>
        <taxon>Dikarya</taxon>
        <taxon>Ascomycota</taxon>
        <taxon>Pezizomycotina</taxon>
        <taxon>Dothideomycetes</taxon>
        <taxon>Dothideomycetidae</taxon>
        <taxon>Mycosphaerellales</taxon>
        <taxon>Teratosphaeriaceae</taxon>
        <taxon>Teratosphaeria</taxon>
    </lineage>
</organism>
<gene>
    <name evidence="2" type="ORF">EJ03DRAFT_87442</name>
</gene>